<evidence type="ECO:0000256" key="1">
    <source>
        <dbReference type="SAM" id="Coils"/>
    </source>
</evidence>
<keyword evidence="4" id="KW-1185">Reference proteome</keyword>
<dbReference type="EMBL" id="JAKEKT020000105">
    <property type="protein sequence ID" value="KAL1636177.1"/>
    <property type="molecule type" value="Genomic_DNA"/>
</dbReference>
<feature type="coiled-coil region" evidence="1">
    <location>
        <begin position="45"/>
        <end position="79"/>
    </location>
</feature>
<organism evidence="3 4">
    <name type="scientific">Diplodia intermedia</name>
    <dbReference type="NCBI Taxonomy" id="856260"/>
    <lineage>
        <taxon>Eukaryota</taxon>
        <taxon>Fungi</taxon>
        <taxon>Dikarya</taxon>
        <taxon>Ascomycota</taxon>
        <taxon>Pezizomycotina</taxon>
        <taxon>Dothideomycetes</taxon>
        <taxon>Dothideomycetes incertae sedis</taxon>
        <taxon>Botryosphaeriales</taxon>
        <taxon>Botryosphaeriaceae</taxon>
        <taxon>Diplodia</taxon>
    </lineage>
</organism>
<accession>A0ABR3T9L6</accession>
<comment type="caution">
    <text evidence="3">The sequence shown here is derived from an EMBL/GenBank/DDBJ whole genome shotgun (WGS) entry which is preliminary data.</text>
</comment>
<gene>
    <name evidence="3" type="ORF">SLS58_009945</name>
</gene>
<evidence type="ECO:0000313" key="4">
    <source>
        <dbReference type="Proteomes" id="UP001521184"/>
    </source>
</evidence>
<evidence type="ECO:0000313" key="3">
    <source>
        <dbReference type="EMBL" id="KAL1636177.1"/>
    </source>
</evidence>
<keyword evidence="1" id="KW-0175">Coiled coil</keyword>
<sequence>MTGRRPAACTSLEEGGNGASEDERGPVAESGEQQIGMGQEQARVIRDLENQVKEQARNTRNLEKQVKGQRQTLAAMDERIKETVHEYLLPLYEGMQDLQEAWELKLVDGS</sequence>
<protein>
    <submittedName>
        <fullName evidence="3">Uncharacterized protein</fullName>
    </submittedName>
</protein>
<proteinExistence type="predicted"/>
<reference evidence="3 4" key="1">
    <citation type="journal article" date="2023" name="Plant Dis.">
        <title>First Report of Diplodia intermedia Causing Canker and Dieback Diseases on Apple Trees in Canada.</title>
        <authorList>
            <person name="Ellouze W."/>
            <person name="Ilyukhin E."/>
            <person name="Sulman M."/>
            <person name="Ali S."/>
        </authorList>
    </citation>
    <scope>NUCLEOTIDE SEQUENCE [LARGE SCALE GENOMIC DNA]</scope>
    <source>
        <strain evidence="3 4">M45-28</strain>
    </source>
</reference>
<name>A0ABR3T9L6_9PEZI</name>
<feature type="region of interest" description="Disordered" evidence="2">
    <location>
        <begin position="1"/>
        <end position="38"/>
    </location>
</feature>
<evidence type="ECO:0000256" key="2">
    <source>
        <dbReference type="SAM" id="MobiDB-lite"/>
    </source>
</evidence>
<dbReference type="Proteomes" id="UP001521184">
    <property type="component" value="Unassembled WGS sequence"/>
</dbReference>